<organism evidence="3 4">
    <name type="scientific">Fluviicola taffensis (strain DSM 16823 / NCIMB 13979 / RW262)</name>
    <dbReference type="NCBI Taxonomy" id="755732"/>
    <lineage>
        <taxon>Bacteria</taxon>
        <taxon>Pseudomonadati</taxon>
        <taxon>Bacteroidota</taxon>
        <taxon>Flavobacteriia</taxon>
        <taxon>Flavobacteriales</taxon>
        <taxon>Crocinitomicaceae</taxon>
        <taxon>Fluviicola</taxon>
    </lineage>
</organism>
<sequence precursor="true">MIFKSLSKSIQILSVTLLISSNAFSQCNWTSVFFDSFEYTTPIPHIVPGSTYQNDPQTYAGVVRTGSRGMYLNITDGYIGAMYIQPFTDLCLSQSYRFSFSTRDAWTSTNNLTINVKDANGVTLVSQTVNNTSVWNDVTMVAFIPTTTTVTFEIITNIAGGPGNDAGFDDLRLSQCAPLPILRTLSACAGTGTTNLYSTVNTVLSQAGVWTGPSALTNGYQGTFTSGVNTNGVYNYTIDGPVGCMDSVANVTVSLTTTPTLNPIANVQACSSYILPAITGTVLSGNEKYYTGPGGTGTTLNAGQTITTSQTLYAFGGATGCSDEEMFTVTITQPVSAGFDNGAYYCGSGPVITMSSFLSVGSTPSGTWLETTTPASGNFNPGTSTFNTNGLAQGNYTFTYTVVGSGGCANDVANFSIAIGNINSVNIGPDTTLCTNQTITLNAATSGTYDTYKWNNNSTSSTRFVTGPGTYSVRAGKLGNNQIVNGDFESGNTGFTTAYNLGTGGTWGLLSLPSTYAIGTNPNAAHDNFFTCTDHSAAPGTQMMIVNGAATPGVNVWCQTVPVQANTDYQFGSWVSNALNEVNVAQLQFSINGSSIGPVFSTSTVGCTWQQYFQVWNSGLNNSALICINNQNTGGGGNDFLLDDITFRPICYSYDTVVVSYSTFPVVNLGPDTTLCEGSNLLLDALNPGGTYLWNDGTTNQTLNVTAAGTYEVTVKNAAQCAKTDQIMVSFEAQKHAGLDSLAVWCETNGAVDLSDLLSTGATAGGTWEDPANTLGANLTVGGQLTINGLQGSNVAEYVVHGTFCLNDTSHFQITVNSQPISANPTNLHVCNTAGSTVDLDQYTTGSFQTLLPYWTETSTSPTNQFDASTGVLDLSLLPNGDYDFSYVLPADTMCVNDTVKVTIQVTENPIIAFSSDVIKGCFPLDVQFINESSANQNSIVEWNLGDGTTSSSNSIVNHQYTGIDCFDVTLTITADNLCTTSRTISDMICVDPLPIASFNVNPQQAFSIDPTVHFDNTSINNDQNIWNFDDGSGSQEENPTHQFPIGLVGNYNVELIVISDQGCRDTTYRIVVVKDQLIFYVPNSFTPDGDQHNNVFLPIMTAGFSPATYEFYVYNRWGELIFESKDTASGWDGTYKGAMVQSGLYTWVIRFKDDDNDEKYEYKGHINLMR</sequence>
<dbReference type="EMBL" id="CP002542">
    <property type="protein sequence ID" value="AEA44050.1"/>
    <property type="molecule type" value="Genomic_DNA"/>
</dbReference>
<accession>F2I993</accession>
<evidence type="ECO:0000256" key="1">
    <source>
        <dbReference type="SAM" id="SignalP"/>
    </source>
</evidence>
<dbReference type="InterPro" id="IPR026341">
    <property type="entry name" value="T9SS_type_B"/>
</dbReference>
<dbReference type="InterPro" id="IPR013783">
    <property type="entry name" value="Ig-like_fold"/>
</dbReference>
<dbReference type="Gene3D" id="2.60.40.10">
    <property type="entry name" value="Immunoglobulins"/>
    <property type="match status" value="2"/>
</dbReference>
<protein>
    <submittedName>
        <fullName evidence="3">PKD domain containing protein</fullName>
    </submittedName>
</protein>
<dbReference type="NCBIfam" id="TIGR04131">
    <property type="entry name" value="Bac_Flav_CTERM"/>
    <property type="match status" value="1"/>
</dbReference>
<evidence type="ECO:0000259" key="2">
    <source>
        <dbReference type="PROSITE" id="PS50093"/>
    </source>
</evidence>
<dbReference type="eggNOG" id="COG3291">
    <property type="taxonomic scope" value="Bacteria"/>
</dbReference>
<feature type="chain" id="PRO_5003279620" evidence="1">
    <location>
        <begin position="26"/>
        <end position="1171"/>
    </location>
</feature>
<dbReference type="SUPFAM" id="SSF49299">
    <property type="entry name" value="PKD domain"/>
    <property type="match status" value="2"/>
</dbReference>
<dbReference type="AlphaFoldDB" id="F2I993"/>
<keyword evidence="1" id="KW-0732">Signal</keyword>
<name>F2I993_FLUTR</name>
<evidence type="ECO:0000313" key="3">
    <source>
        <dbReference type="EMBL" id="AEA44050.1"/>
    </source>
</evidence>
<dbReference type="Pfam" id="PF18911">
    <property type="entry name" value="PKD_4"/>
    <property type="match status" value="1"/>
</dbReference>
<dbReference type="InterPro" id="IPR022409">
    <property type="entry name" value="PKD/Chitinase_dom"/>
</dbReference>
<dbReference type="CDD" id="cd00146">
    <property type="entry name" value="PKD"/>
    <property type="match status" value="1"/>
</dbReference>
<dbReference type="OrthoDB" id="2582440at2"/>
<dbReference type="InterPro" id="IPR035986">
    <property type="entry name" value="PKD_dom_sf"/>
</dbReference>
<feature type="signal peptide" evidence="1">
    <location>
        <begin position="1"/>
        <end position="25"/>
    </location>
</feature>
<gene>
    <name evidence="3" type="ordered locus">Fluta_2064</name>
</gene>
<proteinExistence type="predicted"/>
<dbReference type="KEGG" id="fte:Fluta_2064"/>
<reference evidence="4" key="2">
    <citation type="submission" date="2011-02" db="EMBL/GenBank/DDBJ databases">
        <title>The complete genome of Fluviicola taffensis DSM 16823.</title>
        <authorList>
            <consortium name="US DOE Joint Genome Institute (JGI-PGF)"/>
            <person name="Lucas S."/>
            <person name="Copeland A."/>
            <person name="Lapidus A."/>
            <person name="Bruce D."/>
            <person name="Goodwin L."/>
            <person name="Pitluck S."/>
            <person name="Kyrpides N."/>
            <person name="Mavromatis K."/>
            <person name="Ivanova N."/>
            <person name="Mikhailova N."/>
            <person name="Pagani I."/>
            <person name="Chertkov O."/>
            <person name="Detter J.C."/>
            <person name="Han C."/>
            <person name="Tapia R."/>
            <person name="Land M."/>
            <person name="Hauser L."/>
            <person name="Markowitz V."/>
            <person name="Cheng J.-F."/>
            <person name="Hugenholtz P."/>
            <person name="Woyke T."/>
            <person name="Wu D."/>
            <person name="Tindall B."/>
            <person name="Pomrenke H.G."/>
            <person name="Brambilla E."/>
            <person name="Klenk H.-P."/>
            <person name="Eisen J.A."/>
        </authorList>
    </citation>
    <scope>NUCLEOTIDE SEQUENCE [LARGE SCALE GENOMIC DNA]</scope>
    <source>
        <strain evidence="4">DSM 16823 / RW262 / RW262</strain>
    </source>
</reference>
<dbReference type="SMART" id="SM00089">
    <property type="entry name" value="PKD"/>
    <property type="match status" value="2"/>
</dbReference>
<evidence type="ECO:0000313" key="4">
    <source>
        <dbReference type="Proteomes" id="UP000007463"/>
    </source>
</evidence>
<dbReference type="STRING" id="755732.Fluta_2064"/>
<keyword evidence="4" id="KW-1185">Reference proteome</keyword>
<dbReference type="Proteomes" id="UP000007463">
    <property type="component" value="Chromosome"/>
</dbReference>
<dbReference type="InterPro" id="IPR000601">
    <property type="entry name" value="PKD_dom"/>
</dbReference>
<dbReference type="RefSeq" id="WP_013686820.1">
    <property type="nucleotide sequence ID" value="NC_015321.1"/>
</dbReference>
<dbReference type="HOGENOM" id="CLU_274038_0_0_10"/>
<feature type="domain" description="PKD" evidence="2">
    <location>
        <begin position="910"/>
        <end position="974"/>
    </location>
</feature>
<dbReference type="Pfam" id="PF13585">
    <property type="entry name" value="CHU_C"/>
    <property type="match status" value="1"/>
</dbReference>
<reference evidence="3 4" key="1">
    <citation type="journal article" date="2011" name="Stand. Genomic Sci.">
        <title>Complete genome sequence of the gliding freshwater bacterium Fluviicola taffensis type strain (RW262).</title>
        <authorList>
            <person name="Woyke T."/>
            <person name="Chertkov O."/>
            <person name="Lapidus A."/>
            <person name="Nolan M."/>
            <person name="Lucas S."/>
            <person name="Del Rio T.G."/>
            <person name="Tice H."/>
            <person name="Cheng J.F."/>
            <person name="Tapia R."/>
            <person name="Han C."/>
            <person name="Goodwin L."/>
            <person name="Pitluck S."/>
            <person name="Liolios K."/>
            <person name="Pagani I."/>
            <person name="Ivanova N."/>
            <person name="Huntemann M."/>
            <person name="Mavromatis K."/>
            <person name="Mikhailova N."/>
            <person name="Pati A."/>
            <person name="Chen A."/>
            <person name="Palaniappan K."/>
            <person name="Land M."/>
            <person name="Hauser L."/>
            <person name="Brambilla E.M."/>
            <person name="Rohde M."/>
            <person name="Mwirichia R."/>
            <person name="Sikorski J."/>
            <person name="Tindall B.J."/>
            <person name="Goker M."/>
            <person name="Bristow J."/>
            <person name="Eisen J.A."/>
            <person name="Markowitz V."/>
            <person name="Hugenholtz P."/>
            <person name="Klenk H.P."/>
            <person name="Kyrpides N.C."/>
        </authorList>
    </citation>
    <scope>NUCLEOTIDE SEQUENCE [LARGE SCALE GENOMIC DNA]</scope>
    <source>
        <strain evidence="4">DSM 16823 / RW262 / RW262</strain>
    </source>
</reference>
<dbReference type="PROSITE" id="PS50093">
    <property type="entry name" value="PKD"/>
    <property type="match status" value="1"/>
</dbReference>
<dbReference type="Gene3D" id="2.60.120.260">
    <property type="entry name" value="Galactose-binding domain-like"/>
    <property type="match status" value="2"/>
</dbReference>